<evidence type="ECO:0000256" key="2">
    <source>
        <dbReference type="SAM" id="SignalP"/>
    </source>
</evidence>
<reference evidence="3 4" key="1">
    <citation type="submission" date="2021-04" db="EMBL/GenBank/DDBJ databases">
        <title>Characterization of the biosynthetic gene cluster of new lipopeptides with antitumor activity in the genome of the marine Streptomyces PHM034.</title>
        <authorList>
            <person name="Ceniceros A."/>
            <person name="Canedo L."/>
            <person name="Mendez C."/>
            <person name="Olano C."/>
            <person name="Schleissner C."/>
            <person name="Cuevas C."/>
            <person name="De La Calle F."/>
            <person name="Salas J.A."/>
        </authorList>
    </citation>
    <scope>NUCLEOTIDE SEQUENCE [LARGE SCALE GENOMIC DNA]</scope>
    <source>
        <strain evidence="3 4">PHM034</strain>
    </source>
</reference>
<accession>A0A941F952</accession>
<dbReference type="Proteomes" id="UP000682308">
    <property type="component" value="Unassembled WGS sequence"/>
</dbReference>
<dbReference type="AlphaFoldDB" id="A0A941F952"/>
<dbReference type="EMBL" id="JAGTPG010000001">
    <property type="protein sequence ID" value="MBR8639080.1"/>
    <property type="molecule type" value="Genomic_DNA"/>
</dbReference>
<proteinExistence type="predicted"/>
<gene>
    <name evidence="3" type="ORF">KEF29_06475</name>
</gene>
<evidence type="ECO:0000313" key="3">
    <source>
        <dbReference type="EMBL" id="MBR8639080.1"/>
    </source>
</evidence>
<keyword evidence="2" id="KW-0732">Signal</keyword>
<feature type="region of interest" description="Disordered" evidence="1">
    <location>
        <begin position="31"/>
        <end position="50"/>
    </location>
</feature>
<feature type="signal peptide" evidence="2">
    <location>
        <begin position="1"/>
        <end position="22"/>
    </location>
</feature>
<name>A0A941F952_9ACTN</name>
<dbReference type="PROSITE" id="PS51257">
    <property type="entry name" value="PROKAR_LIPOPROTEIN"/>
    <property type="match status" value="1"/>
</dbReference>
<sequence>MRRSRAARPLVAVAAGALLALAGCSPLGGTGTTAAGGARPARTGTPAWPAATPRSGLAKGLVLPLEAYMEPYADTVVIQQAVDRLAAQCMKRYGYTYTPPARGLTPPPSSDDANMTRRYGITDRDLAAKYGYFLGDSDRTPPPAPRLTSAETAVLTGRLAVAPGAKKAPERIDGKRVPHNGCLGEAIREVGPRIDESLASRLDYESLRRSQSDPRVLAVVGTWSRCMKAKGYTVDSPLDAANLTPDTHHGQASQADITTALTDIDCKRRTGLVKTWYTVESAIQRQQIEQNQLPLGQLKDRIAAEVKAATAVLGRNP</sequence>
<keyword evidence="4" id="KW-1185">Reference proteome</keyword>
<evidence type="ECO:0000313" key="4">
    <source>
        <dbReference type="Proteomes" id="UP000682308"/>
    </source>
</evidence>
<protein>
    <recommendedName>
        <fullName evidence="5">Lipoprotein</fullName>
    </recommendedName>
</protein>
<evidence type="ECO:0008006" key="5">
    <source>
        <dbReference type="Google" id="ProtNLM"/>
    </source>
</evidence>
<feature type="compositionally biased region" description="Low complexity" evidence="1">
    <location>
        <begin position="32"/>
        <end position="47"/>
    </location>
</feature>
<evidence type="ECO:0000256" key="1">
    <source>
        <dbReference type="SAM" id="MobiDB-lite"/>
    </source>
</evidence>
<organism evidence="3 4">
    <name type="scientific">Streptomyces tuirus</name>
    <dbReference type="NCBI Taxonomy" id="68278"/>
    <lineage>
        <taxon>Bacteria</taxon>
        <taxon>Bacillati</taxon>
        <taxon>Actinomycetota</taxon>
        <taxon>Actinomycetes</taxon>
        <taxon>Kitasatosporales</taxon>
        <taxon>Streptomycetaceae</taxon>
        <taxon>Streptomyces</taxon>
    </lineage>
</organism>
<comment type="caution">
    <text evidence="3">The sequence shown here is derived from an EMBL/GenBank/DDBJ whole genome shotgun (WGS) entry which is preliminary data.</text>
</comment>
<feature type="chain" id="PRO_5038984811" description="Lipoprotein" evidence="2">
    <location>
        <begin position="23"/>
        <end position="317"/>
    </location>
</feature>